<reference evidence="2 3" key="1">
    <citation type="submission" date="2018-11" db="EMBL/GenBank/DDBJ databases">
        <title>Photobacterium sp. BEI247 sp. nov., a marine bacterium isolated from Yongle Blue Hole in the South China Sea.</title>
        <authorList>
            <person name="Wang X."/>
        </authorList>
    </citation>
    <scope>NUCLEOTIDE SEQUENCE [LARGE SCALE GENOMIC DNA]</scope>
    <source>
        <strain evidence="3">BEI247</strain>
    </source>
</reference>
<feature type="transmembrane region" description="Helical" evidence="1">
    <location>
        <begin position="43"/>
        <end position="60"/>
    </location>
</feature>
<protein>
    <submittedName>
        <fullName evidence="2">Uncharacterized protein</fullName>
    </submittedName>
</protein>
<sequence>MAKVNFTLKASLLSVLFWIMESLIHKLFFLDNFEIIPVEANELWMRVVIVILVICFGLYADFQTKILLEKEEEKRLIFKATVCSSQHIVNNLLNQMQFFRMKADEHNAFNSEVIELYDQSLQEGEDLMALLSNVDEITEKNIRMSVSPK</sequence>
<evidence type="ECO:0000256" key="1">
    <source>
        <dbReference type="SAM" id="Phobius"/>
    </source>
</evidence>
<proteinExistence type="predicted"/>
<dbReference type="AlphaFoldDB" id="A0A444JPW6"/>
<organism evidence="2 3">
    <name type="scientific">Photobacterium chitinilyticum</name>
    <dbReference type="NCBI Taxonomy" id="2485123"/>
    <lineage>
        <taxon>Bacteria</taxon>
        <taxon>Pseudomonadati</taxon>
        <taxon>Pseudomonadota</taxon>
        <taxon>Gammaproteobacteria</taxon>
        <taxon>Vibrionales</taxon>
        <taxon>Vibrionaceae</taxon>
        <taxon>Photobacterium</taxon>
    </lineage>
</organism>
<keyword evidence="1" id="KW-1133">Transmembrane helix</keyword>
<accession>A0A444JPW6</accession>
<gene>
    <name evidence="2" type="ORF">EDI28_15305</name>
</gene>
<comment type="caution">
    <text evidence="2">The sequence shown here is derived from an EMBL/GenBank/DDBJ whole genome shotgun (WGS) entry which is preliminary data.</text>
</comment>
<keyword evidence="3" id="KW-1185">Reference proteome</keyword>
<evidence type="ECO:0000313" key="2">
    <source>
        <dbReference type="EMBL" id="RWX55093.1"/>
    </source>
</evidence>
<evidence type="ECO:0000313" key="3">
    <source>
        <dbReference type="Proteomes" id="UP000287563"/>
    </source>
</evidence>
<keyword evidence="1" id="KW-0472">Membrane</keyword>
<dbReference type="Proteomes" id="UP000287563">
    <property type="component" value="Unassembled WGS sequence"/>
</dbReference>
<dbReference type="OrthoDB" id="7066300at2"/>
<keyword evidence="1" id="KW-0812">Transmembrane</keyword>
<dbReference type="RefSeq" id="WP_128784718.1">
    <property type="nucleotide sequence ID" value="NZ_RJLM01000005.1"/>
</dbReference>
<dbReference type="EMBL" id="RJLM01000005">
    <property type="protein sequence ID" value="RWX55093.1"/>
    <property type="molecule type" value="Genomic_DNA"/>
</dbReference>
<name>A0A444JPW6_9GAMM</name>
<feature type="transmembrane region" description="Helical" evidence="1">
    <location>
        <begin position="12"/>
        <end position="31"/>
    </location>
</feature>